<organism evidence="9 10">
    <name type="scientific">Parvicella tangerina</name>
    <dbReference type="NCBI Taxonomy" id="2829795"/>
    <lineage>
        <taxon>Bacteria</taxon>
        <taxon>Pseudomonadati</taxon>
        <taxon>Bacteroidota</taxon>
        <taxon>Flavobacteriia</taxon>
        <taxon>Flavobacteriales</taxon>
        <taxon>Parvicellaceae</taxon>
        <taxon>Parvicella</taxon>
    </lineage>
</organism>
<sequence>MIHLSDKNSKIDAVIELTRSKSESNRALILKTLLKDSIHINNLSDSDDTKALMEALNEYQDSDEINVGHAGTTFRFLTAFLAIQPAGSWILTGSERMKERPIKVMVDALRIMGAKIEYLGKDGFPPLKIQGTSFISNEVSIDAGVSSQYISALMMVGTNIQGGLKIRLDGKITSLPYLMMTFSMMEELGVGVSIDLEEQLITIEEKRKVANQVVNIEGDWSAASYWYSLVALGEIGSQIKLLGLNQTSRQGDARIKSYFEQLGVESSFDVGTWTLTKISEPELKLLQLDLSDTPDVAQTLVCACAGLGVGVDFTGLHTLRIKETDRLMALQNELEKFNIRIEVPSNHQLFMKAEQVLSEPKEAIATYKDHRMAMAFAPLAMKAKVAIEHEEVVSKSYPSFWNDLKKVLNVGS</sequence>
<feature type="active site" description="Proton acceptor" evidence="7">
    <location>
        <position position="295"/>
    </location>
</feature>
<feature type="binding site" evidence="7">
    <location>
        <position position="371"/>
    </location>
    <ligand>
        <name>phosphoenolpyruvate</name>
        <dbReference type="ChEBI" id="CHEBI:58702"/>
    </ligand>
</feature>
<dbReference type="PIRSF" id="PIRSF000505">
    <property type="entry name" value="EPSPS"/>
    <property type="match status" value="1"/>
</dbReference>
<dbReference type="EC" id="2.5.1.19" evidence="7"/>
<keyword evidence="10" id="KW-1185">Reference proteome</keyword>
<feature type="binding site" evidence="7">
    <location>
        <position position="295"/>
    </location>
    <ligand>
        <name>3-phosphoshikimate</name>
        <dbReference type="ChEBI" id="CHEBI:145989"/>
    </ligand>
</feature>
<feature type="binding site" evidence="7">
    <location>
        <position position="100"/>
    </location>
    <ligand>
        <name>phosphoenolpyruvate</name>
        <dbReference type="ChEBI" id="CHEBI:58702"/>
    </ligand>
</feature>
<feature type="domain" description="Enolpyruvate transferase" evidence="8">
    <location>
        <begin position="7"/>
        <end position="58"/>
    </location>
</feature>
<comment type="subcellular location">
    <subcellularLocation>
        <location evidence="7">Cytoplasm</location>
    </subcellularLocation>
</comment>
<comment type="subunit">
    <text evidence="7">Monomer.</text>
</comment>
<dbReference type="GO" id="GO:0009073">
    <property type="term" value="P:aromatic amino acid family biosynthetic process"/>
    <property type="evidence" value="ECO:0007669"/>
    <property type="project" value="UniProtKB-KW"/>
</dbReference>
<dbReference type="GO" id="GO:0005737">
    <property type="term" value="C:cytoplasm"/>
    <property type="evidence" value="ECO:0007669"/>
    <property type="project" value="UniProtKB-SubCell"/>
</dbReference>
<feature type="binding site" evidence="7">
    <location>
        <position position="26"/>
    </location>
    <ligand>
        <name>3-phosphoshikimate</name>
        <dbReference type="ChEBI" id="CHEBI:145989"/>
    </ligand>
</feature>
<feature type="binding site" evidence="7">
    <location>
        <position position="395"/>
    </location>
    <ligand>
        <name>phosphoenolpyruvate</name>
        <dbReference type="ChEBI" id="CHEBI:58702"/>
    </ligand>
</feature>
<reference evidence="9" key="1">
    <citation type="submission" date="2021-04" db="EMBL/GenBank/DDBJ databases">
        <authorList>
            <person name="Rodrigo-Torres L."/>
            <person name="Arahal R. D."/>
            <person name="Lucena T."/>
        </authorList>
    </citation>
    <scope>NUCLEOTIDE SEQUENCE</scope>
    <source>
        <strain evidence="9">AS29M-1</strain>
    </source>
</reference>
<evidence type="ECO:0000256" key="4">
    <source>
        <dbReference type="ARBA" id="ARBA00022679"/>
    </source>
</evidence>
<dbReference type="GO" id="GO:0008652">
    <property type="term" value="P:amino acid biosynthetic process"/>
    <property type="evidence" value="ECO:0007669"/>
    <property type="project" value="UniProtKB-KW"/>
</dbReference>
<dbReference type="PANTHER" id="PTHR21090:SF5">
    <property type="entry name" value="PENTAFUNCTIONAL AROM POLYPEPTIDE"/>
    <property type="match status" value="1"/>
</dbReference>
<dbReference type="GO" id="GO:0003866">
    <property type="term" value="F:3-phosphoshikimate 1-carboxyvinyltransferase activity"/>
    <property type="evidence" value="ECO:0007669"/>
    <property type="project" value="UniProtKB-UniRule"/>
</dbReference>
<keyword evidence="7" id="KW-0963">Cytoplasm</keyword>
<evidence type="ECO:0000256" key="5">
    <source>
        <dbReference type="ARBA" id="ARBA00023141"/>
    </source>
</evidence>
<dbReference type="AlphaFoldDB" id="A0A916N9Y3"/>
<feature type="binding site" evidence="7">
    <location>
        <position position="147"/>
    </location>
    <ligand>
        <name>3-phosphoshikimate</name>
        <dbReference type="ChEBI" id="CHEBI:145989"/>
    </ligand>
</feature>
<evidence type="ECO:0000313" key="9">
    <source>
        <dbReference type="EMBL" id="CAG5079839.1"/>
    </source>
</evidence>
<dbReference type="InterPro" id="IPR001986">
    <property type="entry name" value="Enolpyruvate_Tfrase_dom"/>
</dbReference>
<gene>
    <name evidence="7 9" type="primary">aroA</name>
    <name evidence="9" type="ORF">CRYO30217_01092</name>
</gene>
<evidence type="ECO:0000256" key="7">
    <source>
        <dbReference type="HAMAP-Rule" id="MF_00210"/>
    </source>
</evidence>
<evidence type="ECO:0000256" key="2">
    <source>
        <dbReference type="ARBA" id="ARBA00009948"/>
    </source>
</evidence>
<name>A0A916N9Y3_9FLAO</name>
<comment type="pathway">
    <text evidence="1 7">Metabolic intermediate biosynthesis; chorismate biosynthesis; chorismate from D-erythrose 4-phosphate and phosphoenolpyruvate: step 6/7.</text>
</comment>
<evidence type="ECO:0000256" key="3">
    <source>
        <dbReference type="ARBA" id="ARBA00022605"/>
    </source>
</evidence>
<comment type="similarity">
    <text evidence="2 7">Belongs to the EPSP synthase family.</text>
</comment>
<dbReference type="Gene3D" id="3.65.10.10">
    <property type="entry name" value="Enolpyruvate transferase domain"/>
    <property type="match status" value="3"/>
</dbReference>
<comment type="caution">
    <text evidence="7">Lacks conserved residue(s) required for the propagation of feature annotation.</text>
</comment>
<dbReference type="SUPFAM" id="SSF55205">
    <property type="entry name" value="EPT/RTPC-like"/>
    <property type="match status" value="1"/>
</dbReference>
<dbReference type="KEGG" id="ptan:CRYO30217_01092"/>
<dbReference type="GO" id="GO:0009423">
    <property type="term" value="P:chorismate biosynthetic process"/>
    <property type="evidence" value="ECO:0007669"/>
    <property type="project" value="UniProtKB-UniRule"/>
</dbReference>
<feature type="binding site" evidence="7">
    <location>
        <position position="22"/>
    </location>
    <ligand>
        <name>3-phosphoshikimate</name>
        <dbReference type="ChEBI" id="CHEBI:145989"/>
    </ligand>
</feature>
<dbReference type="Pfam" id="PF00275">
    <property type="entry name" value="EPSP_synthase"/>
    <property type="match status" value="2"/>
</dbReference>
<feature type="binding site" evidence="7">
    <location>
        <position position="148"/>
    </location>
    <ligand>
        <name>phosphoenolpyruvate</name>
        <dbReference type="ChEBI" id="CHEBI:58702"/>
    </ligand>
</feature>
<dbReference type="InterPro" id="IPR006264">
    <property type="entry name" value="EPSP_synthase"/>
</dbReference>
<keyword evidence="3 7" id="KW-0028">Amino-acid biosynthesis</keyword>
<feature type="binding site" evidence="7">
    <location>
        <position position="21"/>
    </location>
    <ligand>
        <name>3-phosphoshikimate</name>
        <dbReference type="ChEBI" id="CHEBI:145989"/>
    </ligand>
</feature>
<keyword evidence="4 7" id="KW-0808">Transferase</keyword>
<comment type="catalytic activity">
    <reaction evidence="6">
        <text>3-phosphoshikimate + phosphoenolpyruvate = 5-O-(1-carboxyvinyl)-3-phosphoshikimate + phosphate</text>
        <dbReference type="Rhea" id="RHEA:21256"/>
        <dbReference type="ChEBI" id="CHEBI:43474"/>
        <dbReference type="ChEBI" id="CHEBI:57701"/>
        <dbReference type="ChEBI" id="CHEBI:58702"/>
        <dbReference type="ChEBI" id="CHEBI:145989"/>
        <dbReference type="EC" id="2.5.1.19"/>
    </reaction>
    <physiologicalReaction direction="left-to-right" evidence="6">
        <dbReference type="Rhea" id="RHEA:21257"/>
    </physiologicalReaction>
</comment>
<feature type="binding site" evidence="7">
    <location>
        <position position="322"/>
    </location>
    <ligand>
        <name>3-phosphoshikimate</name>
        <dbReference type="ChEBI" id="CHEBI:145989"/>
    </ligand>
</feature>
<proteinExistence type="inferred from homology"/>
<dbReference type="RefSeq" id="WP_258541310.1">
    <property type="nucleotide sequence ID" value="NZ_OU015584.1"/>
</dbReference>
<dbReference type="PANTHER" id="PTHR21090">
    <property type="entry name" value="AROM/DEHYDROQUINATE SYNTHASE"/>
    <property type="match status" value="1"/>
</dbReference>
<feature type="binding site" evidence="7">
    <location>
        <position position="326"/>
    </location>
    <ligand>
        <name>phosphoenolpyruvate</name>
        <dbReference type="ChEBI" id="CHEBI:58702"/>
    </ligand>
</feature>
<feature type="binding site" evidence="7">
    <location>
        <position position="174"/>
    </location>
    <ligand>
        <name>3-phosphoshikimate</name>
        <dbReference type="ChEBI" id="CHEBI:145989"/>
    </ligand>
</feature>
<dbReference type="InterPro" id="IPR036968">
    <property type="entry name" value="Enolpyruvate_Tfrase_sf"/>
</dbReference>
<feature type="binding site" evidence="7">
    <location>
        <position position="71"/>
    </location>
    <ligand>
        <name>phosphoenolpyruvate</name>
        <dbReference type="ChEBI" id="CHEBI:58702"/>
    </ligand>
</feature>
<accession>A0A916N9Y3</accession>
<dbReference type="InterPro" id="IPR013792">
    <property type="entry name" value="RNA3'P_cycl/enolpyr_Trfase_a/b"/>
</dbReference>
<evidence type="ECO:0000256" key="6">
    <source>
        <dbReference type="ARBA" id="ARBA00044633"/>
    </source>
</evidence>
<comment type="function">
    <text evidence="7">Catalyzes the transfer of the enolpyruvyl moiety of phosphoenolpyruvate (PEP) to the 5-hydroxyl of shikimate-3-phosphate (S3P) to produce enolpyruvyl shikimate-3-phosphate and inorganic phosphate.</text>
</comment>
<feature type="domain" description="Enolpyruvate transferase" evidence="8">
    <location>
        <begin position="63"/>
        <end position="404"/>
    </location>
</feature>
<feature type="binding site" evidence="7">
    <location>
        <position position="21"/>
    </location>
    <ligand>
        <name>phosphoenolpyruvate</name>
        <dbReference type="ChEBI" id="CHEBI:58702"/>
    </ligand>
</feature>
<feature type="binding site" evidence="7">
    <location>
        <position position="146"/>
    </location>
    <ligand>
        <name>3-phosphoshikimate</name>
        <dbReference type="ChEBI" id="CHEBI:145989"/>
    </ligand>
</feature>
<keyword evidence="5 7" id="KW-0057">Aromatic amino acid biosynthesis</keyword>
<dbReference type="EMBL" id="OU015584">
    <property type="protein sequence ID" value="CAG5079839.1"/>
    <property type="molecule type" value="Genomic_DNA"/>
</dbReference>
<evidence type="ECO:0000259" key="8">
    <source>
        <dbReference type="Pfam" id="PF00275"/>
    </source>
</evidence>
<feature type="binding site" evidence="7">
    <location>
        <position position="148"/>
    </location>
    <ligand>
        <name>3-phosphoshikimate</name>
        <dbReference type="ChEBI" id="CHEBI:145989"/>
    </ligand>
</feature>
<protein>
    <recommendedName>
        <fullName evidence="7">3-phosphoshikimate 1-carboxyvinyltransferase</fullName>
        <ecNumber evidence="7">2.5.1.19</ecNumber>
    </recommendedName>
    <alternativeName>
        <fullName evidence="7">5-enolpyruvylshikimate-3-phosphate synthase</fullName>
        <shortName evidence="7">EPSP synthase</shortName>
        <shortName evidence="7">EPSPS</shortName>
    </alternativeName>
</protein>
<evidence type="ECO:0000256" key="1">
    <source>
        <dbReference type="ARBA" id="ARBA00004811"/>
    </source>
</evidence>
<dbReference type="Proteomes" id="UP000683507">
    <property type="component" value="Chromosome"/>
</dbReference>
<dbReference type="HAMAP" id="MF_00210">
    <property type="entry name" value="EPSP_synth"/>
    <property type="match status" value="1"/>
</dbReference>
<evidence type="ECO:0000313" key="10">
    <source>
        <dbReference type="Proteomes" id="UP000683507"/>
    </source>
</evidence>